<dbReference type="SUPFAM" id="SSF52047">
    <property type="entry name" value="RNI-like"/>
    <property type="match status" value="1"/>
</dbReference>
<accession>A0A914Z0I9</accession>
<dbReference type="AlphaFoldDB" id="A0A914Z0I9"/>
<dbReference type="InterPro" id="IPR032675">
    <property type="entry name" value="LRR_dom_sf"/>
</dbReference>
<keyword evidence="3" id="KW-1185">Reference proteome</keyword>
<dbReference type="Proteomes" id="UP000887577">
    <property type="component" value="Unplaced"/>
</dbReference>
<proteinExistence type="inferred from homology"/>
<evidence type="ECO:0000256" key="1">
    <source>
        <dbReference type="ARBA" id="ARBA00006901"/>
    </source>
</evidence>
<name>A0A914Z0I9_9BILA</name>
<protein>
    <recommendedName>
        <fullName evidence="2">ATP synthase subunit s-like protein</fullName>
    </recommendedName>
</protein>
<sequence>MLTGMIPALSICQAGTTASRGLTSRSKFFVHKWRSFQRWQSVDKDRQKYEDELHRVKNYMRLSDDLYISPERIEHVLPKKALADQTRQETGETSMEMLTAHTQMRYLDHSFDNIRRCKEYDHFIGLQFDQRFLPERLLFLGPDLAAAHFLVHRGAKVKFIGDDTWFKQDKKKRYKLPGIRVPGMYIEAIDASGTELLFEGFDNLYDLKHVRMLRLAGCKYIDDWTLGRIGSVFGDTLEMLDLSGCHRISAKGLRGLHRLKKLTYLRLEGLDHVENLAKSVLLLEETIPSLTVLGVNFEKSLENVEKETKLLESDRVLIDAKGNCHAEDDNGRLFYIQGCVNERATVDDEDRPLVHNTIRREIPTMSDEEFDELDKLSNGKLRHLLVGSPSGYQWSDQVETILSFEHQKKLRQKIPVEPKMFPAKLRPQLIEERLELEKPEEKRKLESGTG</sequence>
<organism evidence="3 4">
    <name type="scientific">Panagrolaimus superbus</name>
    <dbReference type="NCBI Taxonomy" id="310955"/>
    <lineage>
        <taxon>Eukaryota</taxon>
        <taxon>Metazoa</taxon>
        <taxon>Ecdysozoa</taxon>
        <taxon>Nematoda</taxon>
        <taxon>Chromadorea</taxon>
        <taxon>Rhabditida</taxon>
        <taxon>Tylenchina</taxon>
        <taxon>Panagrolaimomorpha</taxon>
        <taxon>Panagrolaimoidea</taxon>
        <taxon>Panagrolaimidae</taxon>
        <taxon>Panagrolaimus</taxon>
    </lineage>
</organism>
<evidence type="ECO:0000256" key="2">
    <source>
        <dbReference type="ARBA" id="ARBA00076566"/>
    </source>
</evidence>
<evidence type="ECO:0000313" key="3">
    <source>
        <dbReference type="Proteomes" id="UP000887577"/>
    </source>
</evidence>
<dbReference type="WBParaSite" id="PSU_v2.g5869.t1">
    <property type="protein sequence ID" value="PSU_v2.g5869.t1"/>
    <property type="gene ID" value="PSU_v2.g5869"/>
</dbReference>
<dbReference type="FunFam" id="3.80.10.10:FF:000168">
    <property type="entry name" value="Distal membrane arm assembly complex 2"/>
    <property type="match status" value="1"/>
</dbReference>
<evidence type="ECO:0000313" key="4">
    <source>
        <dbReference type="WBParaSite" id="PSU_v2.g5869.t1"/>
    </source>
</evidence>
<reference evidence="4" key="1">
    <citation type="submission" date="2022-11" db="UniProtKB">
        <authorList>
            <consortium name="WormBaseParasite"/>
        </authorList>
    </citation>
    <scope>IDENTIFICATION</scope>
</reference>
<dbReference type="Gene3D" id="3.80.10.10">
    <property type="entry name" value="Ribonuclease Inhibitor"/>
    <property type="match status" value="1"/>
</dbReference>
<comment type="similarity">
    <text evidence="1">Belongs to the ATP synthase subunit s family.</text>
</comment>